<evidence type="ECO:0000313" key="2">
    <source>
        <dbReference type="Proteomes" id="UP000001997"/>
    </source>
</evidence>
<dbReference type="EMBL" id="CH408157">
    <property type="protein sequence ID" value="EDK39133.2"/>
    <property type="molecule type" value="Genomic_DNA"/>
</dbReference>
<dbReference type="VEuPathDB" id="FungiDB:PGUG_03231"/>
<dbReference type="RefSeq" id="XP_001485502.2">
    <property type="nucleotide sequence ID" value="XM_001485452.1"/>
</dbReference>
<dbReference type="OMA" id="YEAKFRI"/>
<reference evidence="1 2" key="1">
    <citation type="journal article" date="2009" name="Nature">
        <title>Evolution of pathogenicity and sexual reproduction in eight Candida genomes.</title>
        <authorList>
            <person name="Butler G."/>
            <person name="Rasmussen M.D."/>
            <person name="Lin M.F."/>
            <person name="Santos M.A."/>
            <person name="Sakthikumar S."/>
            <person name="Munro C.A."/>
            <person name="Rheinbay E."/>
            <person name="Grabherr M."/>
            <person name="Forche A."/>
            <person name="Reedy J.L."/>
            <person name="Agrafioti I."/>
            <person name="Arnaud M.B."/>
            <person name="Bates S."/>
            <person name="Brown A.J."/>
            <person name="Brunke S."/>
            <person name="Costanzo M.C."/>
            <person name="Fitzpatrick D.A."/>
            <person name="de Groot P.W."/>
            <person name="Harris D."/>
            <person name="Hoyer L.L."/>
            <person name="Hube B."/>
            <person name="Klis F.M."/>
            <person name="Kodira C."/>
            <person name="Lennard N."/>
            <person name="Logue M.E."/>
            <person name="Martin R."/>
            <person name="Neiman A.M."/>
            <person name="Nikolaou E."/>
            <person name="Quail M.A."/>
            <person name="Quinn J."/>
            <person name="Santos M.C."/>
            <person name="Schmitzberger F.F."/>
            <person name="Sherlock G."/>
            <person name="Shah P."/>
            <person name="Silverstein K.A."/>
            <person name="Skrzypek M.S."/>
            <person name="Soll D."/>
            <person name="Staggs R."/>
            <person name="Stansfield I."/>
            <person name="Stumpf M.P."/>
            <person name="Sudbery P.E."/>
            <person name="Srikantha T."/>
            <person name="Zeng Q."/>
            <person name="Berman J."/>
            <person name="Berriman M."/>
            <person name="Heitman J."/>
            <person name="Gow N.A."/>
            <person name="Lorenz M.C."/>
            <person name="Birren B.W."/>
            <person name="Kellis M."/>
            <person name="Cuomo C.A."/>
        </authorList>
    </citation>
    <scope>NUCLEOTIDE SEQUENCE [LARGE SCALE GENOMIC DNA]</scope>
    <source>
        <strain evidence="2">ATCC 6260 / CBS 566 / DSM 6381 / JCM 1539 / NBRC 10279 / NRRL Y-324</strain>
    </source>
</reference>
<proteinExistence type="predicted"/>
<dbReference type="eggNOG" id="ENOG502RQC8">
    <property type="taxonomic scope" value="Eukaryota"/>
</dbReference>
<accession>A5DIY0</accession>
<dbReference type="GeneID" id="5127064"/>
<gene>
    <name evidence="1" type="ORF">PGUG_03231</name>
</gene>
<dbReference type="InParanoid" id="A5DIY0"/>
<dbReference type="KEGG" id="pgu:PGUG_03231"/>
<keyword evidence="2" id="KW-1185">Reference proteome</keyword>
<sequence length="169" mass="19654">MKICTLTKFGSQNSSKMMHRFRQRNSCMTQNVHVMHSYVRYASTTTPRRPTVRELFRAPIIKSVILTVLFGSAVVELIKQRRELEGLKLAHQSKFAIYEDIIEKLKRGEKVDLAHDLKIASTLTKHKYNTVNEIEMDEQLSELFNFDEEDEEEVVSPQSNTERSSSKFL</sequence>
<protein>
    <submittedName>
        <fullName evidence="1">Uncharacterized protein</fullName>
    </submittedName>
</protein>
<evidence type="ECO:0000313" key="1">
    <source>
        <dbReference type="EMBL" id="EDK39133.2"/>
    </source>
</evidence>
<name>A5DIY0_PICGU</name>
<dbReference type="Pfam" id="PF17254">
    <property type="entry name" value="DUF5321"/>
    <property type="match status" value="1"/>
</dbReference>
<dbReference type="Proteomes" id="UP000001997">
    <property type="component" value="Unassembled WGS sequence"/>
</dbReference>
<dbReference type="HOGENOM" id="CLU_119651_1_0_1"/>
<dbReference type="AlphaFoldDB" id="A5DIY0"/>
<dbReference type="OrthoDB" id="2253354at2759"/>
<dbReference type="InterPro" id="IPR035213">
    <property type="entry name" value="DUF5321"/>
</dbReference>
<organism evidence="1 2">
    <name type="scientific">Meyerozyma guilliermondii (strain ATCC 6260 / CBS 566 / DSM 6381 / JCM 1539 / NBRC 10279 / NRRL Y-324)</name>
    <name type="common">Yeast</name>
    <name type="synonym">Candida guilliermondii</name>
    <dbReference type="NCBI Taxonomy" id="294746"/>
    <lineage>
        <taxon>Eukaryota</taxon>
        <taxon>Fungi</taxon>
        <taxon>Dikarya</taxon>
        <taxon>Ascomycota</taxon>
        <taxon>Saccharomycotina</taxon>
        <taxon>Pichiomycetes</taxon>
        <taxon>Debaryomycetaceae</taxon>
        <taxon>Meyerozyma</taxon>
    </lineage>
</organism>